<reference evidence="2 3" key="1">
    <citation type="submission" date="2021-01" db="EMBL/GenBank/DDBJ databases">
        <title>Whole genome shotgun sequence of Actinoplanes humidus NBRC 14915.</title>
        <authorList>
            <person name="Komaki H."/>
            <person name="Tamura T."/>
        </authorList>
    </citation>
    <scope>NUCLEOTIDE SEQUENCE [LARGE SCALE GENOMIC DNA]</scope>
    <source>
        <strain evidence="2 3">NBRC 14915</strain>
    </source>
</reference>
<feature type="transmembrane region" description="Helical" evidence="1">
    <location>
        <begin position="76"/>
        <end position="97"/>
    </location>
</feature>
<sequence>MPLVRETPGMRDLSRRWAWLGVLVIGLVLYVVVLRTLVRTQNPNFVPSLLLLGATVVPLSFLTFAQGRTGRWQVPASALVTAAFFGGVIGVVVAGTLEYDALRGLGALPMLFVALIEETAKMIVPVILLFLLLARHGRRLPSDGLVIGVASGMGFAALETMGYGFSALLSSEGNIGAVQETLFVRGLTAPAGHTAWTGLTCGALWALVASPTGKKVLAFIGTFVGAVAMHTAWDTFSGVIPFIILAILSLGWLFAALHRYRAFAEHTQWAPRGEALAI</sequence>
<name>A0ABQ3ZTM6_9ACTN</name>
<feature type="transmembrane region" description="Helical" evidence="1">
    <location>
        <begin position="109"/>
        <end position="133"/>
    </location>
</feature>
<feature type="transmembrane region" description="Helical" evidence="1">
    <location>
        <begin position="189"/>
        <end position="209"/>
    </location>
</feature>
<keyword evidence="1" id="KW-0812">Transmembrane</keyword>
<protein>
    <recommendedName>
        <fullName evidence="4">RsiW-degrading membrane proteinase PrsW (M82 family)</fullName>
    </recommendedName>
</protein>
<keyword evidence="1" id="KW-1133">Transmembrane helix</keyword>
<dbReference type="InterPro" id="IPR026898">
    <property type="entry name" value="PrsW"/>
</dbReference>
<feature type="transmembrane region" description="Helical" evidence="1">
    <location>
        <begin position="145"/>
        <end position="169"/>
    </location>
</feature>
<keyword evidence="3" id="KW-1185">Reference proteome</keyword>
<evidence type="ECO:0000256" key="1">
    <source>
        <dbReference type="SAM" id="Phobius"/>
    </source>
</evidence>
<accession>A0ABQ3ZTM6</accession>
<evidence type="ECO:0000313" key="3">
    <source>
        <dbReference type="Proteomes" id="UP000603200"/>
    </source>
</evidence>
<dbReference type="PANTHER" id="PTHR36844">
    <property type="entry name" value="PROTEASE PRSW"/>
    <property type="match status" value="1"/>
</dbReference>
<dbReference type="Proteomes" id="UP000603200">
    <property type="component" value="Unassembled WGS sequence"/>
</dbReference>
<gene>
    <name evidence="2" type="ORF">Ahu01nite_050670</name>
</gene>
<dbReference type="Pfam" id="PF13367">
    <property type="entry name" value="PrsW-protease"/>
    <property type="match status" value="1"/>
</dbReference>
<keyword evidence="1" id="KW-0472">Membrane</keyword>
<evidence type="ECO:0008006" key="4">
    <source>
        <dbReference type="Google" id="ProtNLM"/>
    </source>
</evidence>
<dbReference type="PANTHER" id="PTHR36844:SF1">
    <property type="entry name" value="PROTEASE PRSW"/>
    <property type="match status" value="1"/>
</dbReference>
<feature type="transmembrane region" description="Helical" evidence="1">
    <location>
        <begin position="17"/>
        <end position="38"/>
    </location>
</feature>
<evidence type="ECO:0000313" key="2">
    <source>
        <dbReference type="EMBL" id="GIE21965.1"/>
    </source>
</evidence>
<feature type="transmembrane region" description="Helical" evidence="1">
    <location>
        <begin position="216"/>
        <end position="233"/>
    </location>
</feature>
<feature type="transmembrane region" description="Helical" evidence="1">
    <location>
        <begin position="239"/>
        <end position="257"/>
    </location>
</feature>
<feature type="transmembrane region" description="Helical" evidence="1">
    <location>
        <begin position="44"/>
        <end position="64"/>
    </location>
</feature>
<dbReference type="EMBL" id="BOMN01000064">
    <property type="protein sequence ID" value="GIE21965.1"/>
    <property type="molecule type" value="Genomic_DNA"/>
</dbReference>
<proteinExistence type="predicted"/>
<comment type="caution">
    <text evidence="2">The sequence shown here is derived from an EMBL/GenBank/DDBJ whole genome shotgun (WGS) entry which is preliminary data.</text>
</comment>
<organism evidence="2 3">
    <name type="scientific">Winogradskya humida</name>
    <dbReference type="NCBI Taxonomy" id="113566"/>
    <lineage>
        <taxon>Bacteria</taxon>
        <taxon>Bacillati</taxon>
        <taxon>Actinomycetota</taxon>
        <taxon>Actinomycetes</taxon>
        <taxon>Micromonosporales</taxon>
        <taxon>Micromonosporaceae</taxon>
        <taxon>Winogradskya</taxon>
    </lineage>
</organism>